<gene>
    <name evidence="1" type="ORF">FRX31_034165</name>
</gene>
<dbReference type="Proteomes" id="UP000554482">
    <property type="component" value="Unassembled WGS sequence"/>
</dbReference>
<keyword evidence="2" id="KW-1185">Reference proteome</keyword>
<protein>
    <submittedName>
        <fullName evidence="1">Uncharacterized protein</fullName>
    </submittedName>
</protein>
<sequence length="70" mass="8220">MAEKPQSQERDEIKNKMNSIKTKKIYEEVMEAKEREQKVLIGLIMLPPKRGKAKKMIFNEFIKILTISTP</sequence>
<dbReference type="AlphaFoldDB" id="A0A7J6UUJ5"/>
<reference evidence="1 2" key="1">
    <citation type="submission" date="2020-06" db="EMBL/GenBank/DDBJ databases">
        <title>Transcriptomic and genomic resources for Thalictrum thalictroides and T. hernandezii: Facilitating candidate gene discovery in an emerging model plant lineage.</title>
        <authorList>
            <person name="Arias T."/>
            <person name="Riano-Pachon D.M."/>
            <person name="Di Stilio V.S."/>
        </authorList>
    </citation>
    <scope>NUCLEOTIDE SEQUENCE [LARGE SCALE GENOMIC DNA]</scope>
    <source>
        <strain evidence="2">cv. WT478/WT964</strain>
        <tissue evidence="1">Leaves</tissue>
    </source>
</reference>
<organism evidence="1 2">
    <name type="scientific">Thalictrum thalictroides</name>
    <name type="common">Rue-anemone</name>
    <name type="synonym">Anemone thalictroides</name>
    <dbReference type="NCBI Taxonomy" id="46969"/>
    <lineage>
        <taxon>Eukaryota</taxon>
        <taxon>Viridiplantae</taxon>
        <taxon>Streptophyta</taxon>
        <taxon>Embryophyta</taxon>
        <taxon>Tracheophyta</taxon>
        <taxon>Spermatophyta</taxon>
        <taxon>Magnoliopsida</taxon>
        <taxon>Ranunculales</taxon>
        <taxon>Ranunculaceae</taxon>
        <taxon>Thalictroideae</taxon>
        <taxon>Thalictrum</taxon>
    </lineage>
</organism>
<proteinExistence type="predicted"/>
<dbReference type="EMBL" id="JABWDY010043012">
    <property type="protein sequence ID" value="KAF5176247.1"/>
    <property type="molecule type" value="Genomic_DNA"/>
</dbReference>
<evidence type="ECO:0000313" key="1">
    <source>
        <dbReference type="EMBL" id="KAF5176247.1"/>
    </source>
</evidence>
<evidence type="ECO:0000313" key="2">
    <source>
        <dbReference type="Proteomes" id="UP000554482"/>
    </source>
</evidence>
<name>A0A7J6UUJ5_THATH</name>
<accession>A0A7J6UUJ5</accession>
<comment type="caution">
    <text evidence="1">The sequence shown here is derived from an EMBL/GenBank/DDBJ whole genome shotgun (WGS) entry which is preliminary data.</text>
</comment>